<dbReference type="GO" id="GO:0005198">
    <property type="term" value="F:structural molecule activity"/>
    <property type="evidence" value="ECO:0007669"/>
    <property type="project" value="UniProtKB-UniRule"/>
</dbReference>
<accession>A0A385PNL8</accession>
<keyword evidence="5 15" id="KW-0945">Host-virus interaction</keyword>
<evidence type="ECO:0000256" key="15">
    <source>
        <dbReference type="HAMAP-Rule" id="MF_04003"/>
    </source>
</evidence>
<keyword evidence="6" id="KW-1040">Host Golgi apparatus</keyword>
<evidence type="ECO:0000256" key="1">
    <source>
        <dbReference type="ARBA" id="ARBA00022524"/>
    </source>
</evidence>
<dbReference type="GO" id="GO:0003677">
    <property type="term" value="F:DNA binding"/>
    <property type="evidence" value="ECO:0007669"/>
    <property type="project" value="UniProtKB-UniRule"/>
</dbReference>
<evidence type="ECO:0000256" key="7">
    <source>
        <dbReference type="ARBA" id="ARBA00022844"/>
    </source>
</evidence>
<evidence type="ECO:0000256" key="12">
    <source>
        <dbReference type="ARBA" id="ARBA00023125"/>
    </source>
</evidence>
<keyword evidence="9 15" id="KW-1177">Microtubular inwards viral transport</keyword>
<comment type="subunit">
    <text evidence="15">Interacts with major capsid protein L1. Interacts with E2; this interaction inhibits E2 transcriptional activity but not the DNA replication function E2. Interacts with host HSPA8; this interaction is required for L2 nuclear translocation. Interacts with host importins KPNB2 and KPNB3. Forms a complex with importin alpha2-beta1 heterodimers via interaction with the importin alpha2 adapter. Interacts with host DYNLT1; this interaction is essential for virus intracellular transport during entry. Interacts (via C-terminus) with host retromer subunits VPS35 AND VPS29.</text>
</comment>
<keyword evidence="1 15" id="KW-1163">Viral penetration into host nucleus</keyword>
<evidence type="ECO:0000256" key="13">
    <source>
        <dbReference type="ARBA" id="ARBA00023157"/>
    </source>
</evidence>
<protein>
    <recommendedName>
        <fullName evidence="15">Minor capsid protein L2</fullName>
    </recommendedName>
</protein>
<dbReference type="HAMAP" id="MF_04003">
    <property type="entry name" value="PPV_L2"/>
    <property type="match status" value="1"/>
</dbReference>
<dbReference type="GO" id="GO:0043657">
    <property type="term" value="C:host cell"/>
    <property type="evidence" value="ECO:0007669"/>
    <property type="project" value="GOC"/>
</dbReference>
<comment type="function">
    <text evidence="15">Minor protein of the capsid that localizes along the inner surface of the virion, within the central cavities beneath the L1 pentamers. Plays a role in capsid stabilization through interaction with the major capsid protein L1. Once the virion enters the host cell, L2 escorts the genomic DNA into the nucleus by promoting escape from the endosomal compartments and traffic through the host Golgi network. Mechanistically, the C-terminus of L2 possesses a cell-penetrating peptide that protudes from the host endosome, interacts with host cytoplasmic retromer cargo and thereby mediates the capsid delivery to the host trans-Golgi network. Plays a role through its interaction with host dynein in the intracellular microtubule-dependent transport of viral capsid toward the nucleus. Mediates the viral genome import into the nucleus through binding to host importins. Once within the nucleus, L2 localizes viral genomes to host PML bodies in order to activate early gene expression for establishment of infection. Later on, promotes late gene expression by interacting with the viral E2 protein and by inhibiting its transcriptional activation functions. During virion assembly, encapsidates the genome by direct interaction with the viral DNA.</text>
</comment>
<keyword evidence="13 15" id="KW-1015">Disulfide bond</keyword>
<dbReference type="GO" id="GO:0046718">
    <property type="term" value="P:symbiont entry into host cell"/>
    <property type="evidence" value="ECO:0007669"/>
    <property type="project" value="UniProtKB-KW"/>
</dbReference>
<evidence type="ECO:0000256" key="10">
    <source>
        <dbReference type="ARBA" id="ARBA00023046"/>
    </source>
</evidence>
<dbReference type="GO" id="GO:0075521">
    <property type="term" value="P:microtubule-dependent intracellular transport of viral material towards nucleus"/>
    <property type="evidence" value="ECO:0007669"/>
    <property type="project" value="UniProtKB-UniRule"/>
</dbReference>
<keyword evidence="14 15" id="KW-1160">Virus entry into host cell</keyword>
<comment type="similarity">
    <text evidence="15">Belongs to the papillomaviridae L2 protein family.</text>
</comment>
<dbReference type="EMBL" id="MH777260">
    <property type="protein sequence ID" value="AYA94833.1"/>
    <property type="molecule type" value="Genomic_DNA"/>
</dbReference>
<evidence type="ECO:0000256" key="5">
    <source>
        <dbReference type="ARBA" id="ARBA00022581"/>
    </source>
</evidence>
<comment type="caution">
    <text evidence="15">Lacks conserved residue(s) required for the propagation of feature annotation.</text>
</comment>
<evidence type="ECO:0000256" key="14">
    <source>
        <dbReference type="ARBA" id="ARBA00023296"/>
    </source>
</evidence>
<evidence type="ECO:0000313" key="16">
    <source>
        <dbReference type="EMBL" id="AYA94833.1"/>
    </source>
</evidence>
<evidence type="ECO:0000256" key="9">
    <source>
        <dbReference type="ARBA" id="ARBA00022952"/>
    </source>
</evidence>
<keyword evidence="8 15" id="KW-0426">Late protein</keyword>
<dbReference type="GO" id="GO:0075732">
    <property type="term" value="P:viral penetration into host nucleus"/>
    <property type="evidence" value="ECO:0007669"/>
    <property type="project" value="UniProtKB-KW"/>
</dbReference>
<evidence type="ECO:0000256" key="2">
    <source>
        <dbReference type="ARBA" id="ARBA00022553"/>
    </source>
</evidence>
<dbReference type="GO" id="GO:0019028">
    <property type="term" value="C:viral capsid"/>
    <property type="evidence" value="ECO:0007669"/>
    <property type="project" value="UniProtKB-UniRule"/>
</dbReference>
<keyword evidence="12 15" id="KW-0238">DNA-binding</keyword>
<gene>
    <name evidence="15" type="primary">L2</name>
</gene>
<evidence type="ECO:0000256" key="3">
    <source>
        <dbReference type="ARBA" id="ARBA00022561"/>
    </source>
</evidence>
<evidence type="ECO:0000256" key="4">
    <source>
        <dbReference type="ARBA" id="ARBA00022562"/>
    </source>
</evidence>
<comment type="PTM">
    <text evidence="15">Highly phosphorylated.</text>
</comment>
<evidence type="ECO:0000256" key="6">
    <source>
        <dbReference type="ARBA" id="ARBA00022812"/>
    </source>
</evidence>
<dbReference type="InterPro" id="IPR000784">
    <property type="entry name" value="Late_L2"/>
</dbReference>
<keyword evidence="10" id="KW-1039">Host endosome</keyword>
<reference evidence="16" key="1">
    <citation type="journal article" date="2018" name="Nat. Med.">
        <title>Expanded skin virome in DOCK8-deficient patients.</title>
        <authorList>
            <consortium name="NISC Comparative Sequencing Program"/>
            <person name="Tirosh O."/>
            <person name="Conlan S."/>
            <person name="Deming C."/>
            <person name="Lee-Lin S.Q."/>
            <person name="Huang X."/>
            <person name="Su H.C."/>
            <person name="Freeman A.F."/>
            <person name="Segre J.A."/>
            <person name="Kong H.H."/>
        </authorList>
    </citation>
    <scope>NUCLEOTIDE SEQUENCE</scope>
    <source>
        <strain evidence="16">HPV-mSK_118</strain>
    </source>
</reference>
<name>A0A385PNL8_9PAPI</name>
<keyword evidence="3 15" id="KW-0167">Capsid protein</keyword>
<keyword evidence="2 15" id="KW-0597">Phosphoprotein</keyword>
<evidence type="ECO:0000256" key="11">
    <source>
        <dbReference type="ARBA" id="ARBA00023120"/>
    </source>
</evidence>
<organism evidence="16">
    <name type="scientific">Human papillomavirus</name>
    <dbReference type="NCBI Taxonomy" id="10566"/>
    <lineage>
        <taxon>Viruses</taxon>
        <taxon>Monodnaviria</taxon>
        <taxon>Shotokuvirae</taxon>
        <taxon>Cossaviricota</taxon>
        <taxon>Papovaviricetes</taxon>
        <taxon>Zurhausenvirales</taxon>
        <taxon>Papillomaviridae</taxon>
    </lineage>
</organism>
<evidence type="ECO:0000256" key="8">
    <source>
        <dbReference type="ARBA" id="ARBA00022921"/>
    </source>
</evidence>
<keyword evidence="7 15" id="KW-0946">Virion</keyword>
<dbReference type="GO" id="GO:0042025">
    <property type="term" value="C:host cell nucleus"/>
    <property type="evidence" value="ECO:0007669"/>
    <property type="project" value="UniProtKB-SubCell"/>
</dbReference>
<dbReference type="Pfam" id="PF00513">
    <property type="entry name" value="Late_protein_L2"/>
    <property type="match status" value="1"/>
</dbReference>
<comment type="subcellular location">
    <subcellularLocation>
        <location evidence="15">Virion</location>
    </subcellularLocation>
    <subcellularLocation>
        <location evidence="15">Host nucleus</location>
    </subcellularLocation>
</comment>
<feature type="disulfide bond" evidence="15">
    <location>
        <begin position="18"/>
        <end position="24"/>
    </location>
</feature>
<proteinExistence type="inferred from homology"/>
<keyword evidence="4 15" id="KW-1048">Host nucleus</keyword>
<keyword evidence="11 15" id="KW-1176">Cytoplasmic inwards viral transport</keyword>
<sequence length="502" mass="54662">MAHIRRKRASPTDLYQSCLQGGDCIPDVKNKFENTTIADWLLKIFGSIVYFGNLGIGTGRGTGGSFGYRPFGSAGTNKPAETIPITRPNVVVEPLGPQPIVPVDPGASSIVPLAEGVPDVGFIAPDAGPGLGIEEIELFTITDPATDIGGVGGGPTVISTEEMETTFIDALPIPAGPKQVFYDSATNITLETQINPFLNTDIGNTNIYVDPLLSGETVGSNVFETIPLEELPFQESDAPPIQSTPAGGGRRILNQVRDLYSRFLEQVPITEPEFLTQPTRLVQFEYENPAFDPDVSLEFENDIAELQAAPHSEFADIVYLSRPRLSETADRTVRLSRVGMRAALTTRSGLTVGPQVHFYMDLSGIPFADTIELAPIGEFSHESTIVDDLLADTVIDDPANVADTQYTERDLIDNYIEDFTNGHIIVNITDEEGESLQIPLYSSSSVKFFVPPIANGIIVSYPVDIQLPNELPVQPQTIYTDASDFDLHPALRPKKRRRLDVF</sequence>